<dbReference type="Proteomes" id="UP001163603">
    <property type="component" value="Chromosome 1"/>
</dbReference>
<gene>
    <name evidence="1" type="ORF">Pint_00979</name>
</gene>
<reference evidence="2" key="1">
    <citation type="journal article" date="2023" name="G3 (Bethesda)">
        <title>Genome assembly and association tests identify interacting loci associated with vigor, precocity, and sex in interspecific pistachio rootstocks.</title>
        <authorList>
            <person name="Palmer W."/>
            <person name="Jacygrad E."/>
            <person name="Sagayaradj S."/>
            <person name="Cavanaugh K."/>
            <person name="Han R."/>
            <person name="Bertier L."/>
            <person name="Beede B."/>
            <person name="Kafkas S."/>
            <person name="Golino D."/>
            <person name="Preece J."/>
            <person name="Michelmore R."/>
        </authorList>
    </citation>
    <scope>NUCLEOTIDE SEQUENCE [LARGE SCALE GENOMIC DNA]</scope>
</reference>
<accession>A0ACC0ZKV9</accession>
<evidence type="ECO:0000313" key="2">
    <source>
        <dbReference type="Proteomes" id="UP001163603"/>
    </source>
</evidence>
<dbReference type="EMBL" id="CM047736">
    <property type="protein sequence ID" value="KAJ0053760.1"/>
    <property type="molecule type" value="Genomic_DNA"/>
</dbReference>
<proteinExistence type="predicted"/>
<protein>
    <submittedName>
        <fullName evidence="1">Uncharacterized protein</fullName>
    </submittedName>
</protein>
<sequence>MVGSIATTTHRRPPMDAAGGDDDDDDQAIEPPSSLVSCSICLDSVSDNGTRSTAKLHCGHQFHLDCIGSAFNMKGTMQCPNCRKVEKGQWLYANGSARSLPEFSMEDWIPDEDFYDLSYSEMPFRVHWCPFGELARVGSSFEEVEPPSTTYHDLRGHHPLFAEHEAASMAHSYVAYVGPIPPTTSRSSNNVDDPLLNYHWNGPSGHNEIFPPHAFPAIQYHSWGRHSPPFAISSSHINGADPASLPPATLRSSHGESDAVTMSRSFPHPFAFDHGSGPRAGSSFVSSVVPRHPGSTALNASHSFLPQQQSSISAGLPTPVVPGLRRFDGPRSLPAVVPAPPQHDQNGNFYIFPPSSSGQNLQEAESPFLNHFHVWERERLSRFPGVIRDSNWGSFHQNSGASDSGNRSGSFWHRHSS</sequence>
<organism evidence="1 2">
    <name type="scientific">Pistacia integerrima</name>
    <dbReference type="NCBI Taxonomy" id="434235"/>
    <lineage>
        <taxon>Eukaryota</taxon>
        <taxon>Viridiplantae</taxon>
        <taxon>Streptophyta</taxon>
        <taxon>Embryophyta</taxon>
        <taxon>Tracheophyta</taxon>
        <taxon>Spermatophyta</taxon>
        <taxon>Magnoliopsida</taxon>
        <taxon>eudicotyledons</taxon>
        <taxon>Gunneridae</taxon>
        <taxon>Pentapetalae</taxon>
        <taxon>rosids</taxon>
        <taxon>malvids</taxon>
        <taxon>Sapindales</taxon>
        <taxon>Anacardiaceae</taxon>
        <taxon>Pistacia</taxon>
    </lineage>
</organism>
<evidence type="ECO:0000313" key="1">
    <source>
        <dbReference type="EMBL" id="KAJ0053760.1"/>
    </source>
</evidence>
<name>A0ACC0ZKV9_9ROSI</name>
<comment type="caution">
    <text evidence="1">The sequence shown here is derived from an EMBL/GenBank/DDBJ whole genome shotgun (WGS) entry which is preliminary data.</text>
</comment>
<keyword evidence="2" id="KW-1185">Reference proteome</keyword>